<gene>
    <name evidence="2" type="ORF">TCDM_06014</name>
</gene>
<proteinExistence type="predicted"/>
<evidence type="ECO:0000256" key="1">
    <source>
        <dbReference type="SAM" id="MobiDB-lite"/>
    </source>
</evidence>
<feature type="region of interest" description="Disordered" evidence="1">
    <location>
        <begin position="1023"/>
        <end position="1045"/>
    </location>
</feature>
<feature type="compositionally biased region" description="Polar residues" evidence="1">
    <location>
        <begin position="1172"/>
        <end position="1182"/>
    </location>
</feature>
<feature type="compositionally biased region" description="Basic and acidic residues" evidence="1">
    <location>
        <begin position="737"/>
        <end position="746"/>
    </location>
</feature>
<dbReference type="InterPro" id="IPR016024">
    <property type="entry name" value="ARM-type_fold"/>
</dbReference>
<name>V5DDQ1_TRYCR</name>
<organism evidence="2 3">
    <name type="scientific">Trypanosoma cruzi Dm28c</name>
    <dbReference type="NCBI Taxonomy" id="1416333"/>
    <lineage>
        <taxon>Eukaryota</taxon>
        <taxon>Discoba</taxon>
        <taxon>Euglenozoa</taxon>
        <taxon>Kinetoplastea</taxon>
        <taxon>Metakinetoplastina</taxon>
        <taxon>Trypanosomatida</taxon>
        <taxon>Trypanosomatidae</taxon>
        <taxon>Trypanosoma</taxon>
        <taxon>Schizotrypanum</taxon>
    </lineage>
</organism>
<sequence>MSSSPPATLTAEEVEAVTMSGEALLQLASRLNGVAFLPSSTSQAGGRMWGDHDSHDGGGDAPFVTVEDGAGFMELLRDVIEHCPANLQARDESHYEQRECGAHNEGRSPHAATMLQKRLLALHHVVFGLQPELLATVLSLLHAPHMMTDGDAVCHLFQSALLLLQTVVFSCCIPSEHLGQGWRASYVSVEAMELSATCTDLLDRLGAVGIVSDFLYDDFPLTVRLAAAQLLFIMLLRDGSTVAQAKNSYVRDALSSPERLSILMTVLTSTDAYKNSAAAHATVRNLTTGDVAMPENGASHSTTLTETGRLSVTSAGLPDLCLSLRLHIAACVRELANSHYSRLTGPEILDVLLRLSDMDPSGDLRALCIESMHVILRHCAPSEWATVSFKKELAALCATQLGREGHHDALHATLCLLETLILRDALDNSAGDISKADDGEETHRELCLCESLLMLFADRALAALIGDAVSPLDERTKKHSSGRSVNESQPRHRDPTCHSTQDRPQFLQGRKMATRDIFCNVTTVSCLAARCLRLLVQHAPYYRNGAFYLVQHRSSLSRLLETSVRLAAFHEIRCRENASGSGYDRGISNSIDFEGGGDGVNVDEAPLVLAVELAILVGLCLAQDPRARQLVAAEFCNFHVEAQQMRSALISNLNLVSLSYFGDAAGGDIFEIMDVTGVRLNTLDAVMWDTPDRPSRAAVHRLFTTQESRWNKGELRILSLSSRINGNEDLADFSDGDGGKQGRENDVNATMNNNGNKGDNREGKTREGDMYALLQTSDHQRLQRLTFIVLSYAIHYTFKTATGDAAAATRFAAAFRGMADDSLRELLATLPSPSFKTASAVEEQRRTSHVASTAVATVPAAAIHDSRAQKKLRYYDAYMLDAGKQVPEAKGQKSSAKNSFLVPARRGQLQGPRDRLTSSAPMRGASSSSSTSTKTDGEEESAKNAPDGPAPVNAEAAHLILQFHRGLRLFRDLAQFYNKHPTSMLSRTAVYQATEEKGMVRRQGKCEAQRTIAKILQEAEDASLLSQQPTTTKTKTTTTAQPPQRQRGRFTNLGLIGVNTRSWSINELQEGDLFYFCIPHAQLTTEALQYTRRRAMKHSRHLKKVFAITPQSAKSRRWLLHDAIANIMPGVVHAISQFIQWFEVHGEENVKLPILIYFEDDVGCDDDDNKNKSGPQRYSQDGNGREDSHPAGKKRRSGGGGRSAVLPSVPSSMFRPTPSHPQGQGDASVALSLPRAEEVALHAGNLISLLQQVAFYLQRRDQLPHPEDGLRSREFSTFVASPMPRKGEDTGHPSHASPSITALQHDTGGAGTPIRAVTNSASPLSTARKSVFLRDIEREIERLQKLDICGDENGTEAAGGFLLPEMAVSPYGDTLTPHAFGKIDGFGRYENDDDIIEEDEEEFDELKGGVER</sequence>
<feature type="region of interest" description="Disordered" evidence="1">
    <location>
        <begin position="730"/>
        <end position="764"/>
    </location>
</feature>
<dbReference type="Proteomes" id="UP000017861">
    <property type="component" value="Unassembled WGS sequence"/>
</dbReference>
<comment type="caution">
    <text evidence="2">The sequence shown here is derived from an EMBL/GenBank/DDBJ whole genome shotgun (WGS) entry which is preliminary data.</text>
</comment>
<feature type="compositionally biased region" description="Low complexity" evidence="1">
    <location>
        <begin position="1030"/>
        <end position="1039"/>
    </location>
</feature>
<dbReference type="VEuPathDB" id="TriTrypDB:TCDM_06014"/>
<protein>
    <submittedName>
        <fullName evidence="2">Uncharacterized protein</fullName>
    </submittedName>
</protein>
<dbReference type="SUPFAM" id="SSF48371">
    <property type="entry name" value="ARM repeat"/>
    <property type="match status" value="1"/>
</dbReference>
<reference evidence="2 3" key="1">
    <citation type="journal article" date="2014" name="Genome Announc.">
        <title>Trypanosoma cruzi Clone Dm28c Draft Genome Sequence.</title>
        <authorList>
            <person name="Grisard E.C."/>
            <person name="Teixeira S.M."/>
            <person name="de Almeida L.G."/>
            <person name="Stoco P.H."/>
            <person name="Gerber A.L."/>
            <person name="Talavera-Lopez C."/>
            <person name="Lima O.C."/>
            <person name="Andersson B."/>
            <person name="de Vasconcelos A.T."/>
        </authorList>
    </citation>
    <scope>NUCLEOTIDE SEQUENCE [LARGE SCALE GENOMIC DNA]</scope>
    <source>
        <strain evidence="2 3">Dm28c</strain>
    </source>
</reference>
<feature type="region of interest" description="Disordered" evidence="1">
    <location>
        <begin position="887"/>
        <end position="951"/>
    </location>
</feature>
<dbReference type="OrthoDB" id="248893at2759"/>
<feature type="region of interest" description="Disordered" evidence="1">
    <location>
        <begin position="474"/>
        <end position="504"/>
    </location>
</feature>
<evidence type="ECO:0000313" key="2">
    <source>
        <dbReference type="EMBL" id="ESS65531.1"/>
    </source>
</evidence>
<feature type="compositionally biased region" description="Polar residues" evidence="1">
    <location>
        <begin position="747"/>
        <end position="757"/>
    </location>
</feature>
<dbReference type="EMBL" id="AYLP01000062">
    <property type="protein sequence ID" value="ESS65531.1"/>
    <property type="molecule type" value="Genomic_DNA"/>
</dbReference>
<feature type="region of interest" description="Disordered" evidence="1">
    <location>
        <begin position="1166"/>
        <end position="1228"/>
    </location>
</feature>
<evidence type="ECO:0000313" key="3">
    <source>
        <dbReference type="Proteomes" id="UP000017861"/>
    </source>
</evidence>
<accession>V5DDQ1</accession>